<dbReference type="Gene3D" id="3.30.450.90">
    <property type="match status" value="1"/>
</dbReference>
<dbReference type="Proteomes" id="UP000664417">
    <property type="component" value="Unassembled WGS sequence"/>
</dbReference>
<dbReference type="AlphaFoldDB" id="A0A8J7U580"/>
<name>A0A8J7U580_9BACT</name>
<organism evidence="5 6">
    <name type="scientific">Acanthopleuribacter pedis</name>
    <dbReference type="NCBI Taxonomy" id="442870"/>
    <lineage>
        <taxon>Bacteria</taxon>
        <taxon>Pseudomonadati</taxon>
        <taxon>Acidobacteriota</taxon>
        <taxon>Holophagae</taxon>
        <taxon>Acanthopleuribacterales</taxon>
        <taxon>Acanthopleuribacteraceae</taxon>
        <taxon>Acanthopleuribacter</taxon>
    </lineage>
</organism>
<evidence type="ECO:0000313" key="6">
    <source>
        <dbReference type="Proteomes" id="UP000664417"/>
    </source>
</evidence>
<dbReference type="PANTHER" id="PTHR30258">
    <property type="entry name" value="TYPE II SECRETION SYSTEM PROTEIN GSPE-RELATED"/>
    <property type="match status" value="1"/>
</dbReference>
<dbReference type="GO" id="GO:0005886">
    <property type="term" value="C:plasma membrane"/>
    <property type="evidence" value="ECO:0007669"/>
    <property type="project" value="TreeGrafter"/>
</dbReference>
<dbReference type="Pfam" id="PF05157">
    <property type="entry name" value="MshEN"/>
    <property type="match status" value="1"/>
</dbReference>
<dbReference type="InterPro" id="IPR001482">
    <property type="entry name" value="T2SS/T4SS_dom"/>
</dbReference>
<dbReference type="SMART" id="SM00382">
    <property type="entry name" value="AAA"/>
    <property type="match status" value="1"/>
</dbReference>
<feature type="domain" description="Bacterial type II secretion system protein E" evidence="4">
    <location>
        <begin position="409"/>
        <end position="423"/>
    </location>
</feature>
<dbReference type="InterPro" id="IPR007831">
    <property type="entry name" value="T2SS_GspE_N"/>
</dbReference>
<evidence type="ECO:0000256" key="2">
    <source>
        <dbReference type="ARBA" id="ARBA00022741"/>
    </source>
</evidence>
<accession>A0A8J7U580</accession>
<dbReference type="Gene3D" id="3.30.300.160">
    <property type="entry name" value="Type II secretion system, protein E, N-terminal domain"/>
    <property type="match status" value="1"/>
</dbReference>
<proteinExistence type="inferred from homology"/>
<evidence type="ECO:0000313" key="5">
    <source>
        <dbReference type="EMBL" id="MBO1319041.1"/>
    </source>
</evidence>
<gene>
    <name evidence="5" type="primary">tadA</name>
    <name evidence="5" type="ORF">J3U88_11280</name>
</gene>
<sequence>MSNEEEIPPNAAETAVEEIPQVVERPKIRLGRKRFGEFLIERNRITPKDLERALALQEESGVKIGRILVDMGFLTERDCTLILCEQLGFTYLDPEQFPEELPEILDRISVKFFIANNFLPLHFDEENKILKLVVEDPYLRVPLDNLAELLECKLEIQMSTRSDIQDALERGYGEGISEFDKIVDNADEMDENYDDVEHLKDLASEAPVIRLVNLIISRAVESRASDIHIEPFEKSLKVRYRIDGVLKEVESPPRGLAPAVISRLKIISKLDIAEKRIAQDGRLKMRVLGKEIDFRVSTVPTLHGESVVLRLLDKESISFIELSMLGMPDYVEKPFVELSGSPHGILLVSGPTGSGKTTSLYACLNMLNGSETKILTVENPVEYQLEGINQIHVNEKVGLTFASGLRTMMRQDPDVIMVGEIRDSETAEVAIQASLTGHMVFSTIHTNDAPGAVNRLLDMGIEDYLLTSTLLGVLAQRLVRVVCKECRKGYLPDVGFHKHIIKFVDDPTSVHFYRGEGCKNCGFTGYTGRIGIYELFQINDEIRHLIMQKPDTAQLRSLARKKGMRLLREDGWRKVLDGKTSVEELFRVTQESL</sequence>
<evidence type="ECO:0000256" key="3">
    <source>
        <dbReference type="ARBA" id="ARBA00022840"/>
    </source>
</evidence>
<dbReference type="GO" id="GO:0016887">
    <property type="term" value="F:ATP hydrolysis activity"/>
    <property type="evidence" value="ECO:0007669"/>
    <property type="project" value="TreeGrafter"/>
</dbReference>
<dbReference type="InterPro" id="IPR037257">
    <property type="entry name" value="T2SS_E_N_sf"/>
</dbReference>
<keyword evidence="6" id="KW-1185">Reference proteome</keyword>
<dbReference type="PANTHER" id="PTHR30258:SF2">
    <property type="entry name" value="COMG OPERON PROTEIN 1"/>
    <property type="match status" value="1"/>
</dbReference>
<dbReference type="CDD" id="cd01129">
    <property type="entry name" value="PulE-GspE-like"/>
    <property type="match status" value="1"/>
</dbReference>
<dbReference type="Gene3D" id="1.10.40.70">
    <property type="match status" value="1"/>
</dbReference>
<dbReference type="FunFam" id="3.30.450.90:FF:000001">
    <property type="entry name" value="Type II secretion system ATPase GspE"/>
    <property type="match status" value="1"/>
</dbReference>
<reference evidence="5" key="1">
    <citation type="submission" date="2021-03" db="EMBL/GenBank/DDBJ databases">
        <authorList>
            <person name="Wang G."/>
        </authorList>
    </citation>
    <scope>NUCLEOTIDE SEQUENCE</scope>
    <source>
        <strain evidence="5">KCTC 12899</strain>
    </source>
</reference>
<evidence type="ECO:0000259" key="4">
    <source>
        <dbReference type="PROSITE" id="PS00662"/>
    </source>
</evidence>
<evidence type="ECO:0000256" key="1">
    <source>
        <dbReference type="ARBA" id="ARBA00006611"/>
    </source>
</evidence>
<dbReference type="InterPro" id="IPR027417">
    <property type="entry name" value="P-loop_NTPase"/>
</dbReference>
<dbReference type="EMBL" id="JAFREP010000008">
    <property type="protein sequence ID" value="MBO1319041.1"/>
    <property type="molecule type" value="Genomic_DNA"/>
</dbReference>
<dbReference type="FunFam" id="3.40.50.300:FF:000398">
    <property type="entry name" value="Type IV pilus assembly ATPase PilB"/>
    <property type="match status" value="1"/>
</dbReference>
<dbReference type="Gene3D" id="3.40.50.300">
    <property type="entry name" value="P-loop containing nucleotide triphosphate hydrolases"/>
    <property type="match status" value="1"/>
</dbReference>
<comment type="caution">
    <text evidence="5">The sequence shown here is derived from an EMBL/GenBank/DDBJ whole genome shotgun (WGS) entry which is preliminary data.</text>
</comment>
<dbReference type="InterPro" id="IPR003593">
    <property type="entry name" value="AAA+_ATPase"/>
</dbReference>
<comment type="similarity">
    <text evidence="1">Belongs to the GSP E family.</text>
</comment>
<protein>
    <submittedName>
        <fullName evidence="5">Flp pilus assembly complex ATPase component TadA</fullName>
    </submittedName>
</protein>
<dbReference type="RefSeq" id="WP_207858861.1">
    <property type="nucleotide sequence ID" value="NZ_JAFREP010000008.1"/>
</dbReference>
<dbReference type="GO" id="GO:0005524">
    <property type="term" value="F:ATP binding"/>
    <property type="evidence" value="ECO:0007669"/>
    <property type="project" value="UniProtKB-KW"/>
</dbReference>
<dbReference type="SUPFAM" id="SSF160246">
    <property type="entry name" value="EspE N-terminal domain-like"/>
    <property type="match status" value="1"/>
</dbReference>
<dbReference type="PROSITE" id="PS00662">
    <property type="entry name" value="T2SP_E"/>
    <property type="match status" value="1"/>
</dbReference>
<keyword evidence="2" id="KW-0547">Nucleotide-binding</keyword>
<keyword evidence="3" id="KW-0067">ATP-binding</keyword>
<dbReference type="SUPFAM" id="SSF52540">
    <property type="entry name" value="P-loop containing nucleoside triphosphate hydrolases"/>
    <property type="match status" value="1"/>
</dbReference>
<dbReference type="Pfam" id="PF00437">
    <property type="entry name" value="T2SSE"/>
    <property type="match status" value="1"/>
</dbReference>